<dbReference type="InterPro" id="IPR015378">
    <property type="entry name" value="Transposase-like_Mu_C"/>
</dbReference>
<dbReference type="RefSeq" id="WP_150624682.1">
    <property type="nucleotide sequence ID" value="NZ_CABPSQ010000002.1"/>
</dbReference>
<feature type="domain" description="Integrase catalytic" evidence="2">
    <location>
        <begin position="250"/>
        <end position="443"/>
    </location>
</feature>
<proteinExistence type="predicted"/>
<dbReference type="GO" id="GO:0003676">
    <property type="term" value="F:nucleic acid binding"/>
    <property type="evidence" value="ECO:0007669"/>
    <property type="project" value="InterPro"/>
</dbReference>
<dbReference type="InterPro" id="IPR036397">
    <property type="entry name" value="RNaseH_sf"/>
</dbReference>
<name>A0A5E4ZUT6_9BURK</name>
<dbReference type="Pfam" id="PF09299">
    <property type="entry name" value="Mu-transpos_C"/>
    <property type="match status" value="1"/>
</dbReference>
<dbReference type="PROSITE" id="PS50994">
    <property type="entry name" value="INTEGRASE"/>
    <property type="match status" value="1"/>
</dbReference>
<evidence type="ECO:0000256" key="1">
    <source>
        <dbReference type="SAM" id="MobiDB-lite"/>
    </source>
</evidence>
<dbReference type="EMBL" id="CABPSQ010000002">
    <property type="protein sequence ID" value="VVE64557.1"/>
    <property type="molecule type" value="Genomic_DNA"/>
</dbReference>
<dbReference type="AlphaFoldDB" id="A0A5E4ZUT6"/>
<evidence type="ECO:0000259" key="2">
    <source>
        <dbReference type="PROSITE" id="PS50994"/>
    </source>
</evidence>
<dbReference type="Proteomes" id="UP000414136">
    <property type="component" value="Unassembled WGS sequence"/>
</dbReference>
<dbReference type="OrthoDB" id="5439087at2"/>
<dbReference type="Gene3D" id="3.30.420.10">
    <property type="entry name" value="Ribonuclease H-like superfamily/Ribonuclease H"/>
    <property type="match status" value="1"/>
</dbReference>
<reference evidence="3 4" key="1">
    <citation type="submission" date="2019-08" db="EMBL/GenBank/DDBJ databases">
        <authorList>
            <person name="Peeters C."/>
        </authorList>
    </citation>
    <scope>NUCLEOTIDE SEQUENCE [LARGE SCALE GENOMIC DNA]</scope>
    <source>
        <strain evidence="3 4">LMG 31118</strain>
    </source>
</reference>
<protein>
    <submittedName>
        <fullName evidence="3">Transposase</fullName>
    </submittedName>
</protein>
<accession>A0A5E4ZUT6</accession>
<sequence length="645" mass="72777">MNDNDQIDDYGSAYLPSRQRVNLDVGAFVQRENSVFKITQILDFESAIGVDVETGRSSALRIDQLRPVSDVDRSPAGSADLDAIADEDWRVAESRFAAIKPIVDGEVVGREAFIRRAAEVGVDVSSLYRWWNLYKPFGLVSALIPRARGWKPGKSRISPLAETVVAEVLRDFYLTDQRRTPSKTITEIQRRCLAVGIQAPSDSAIRLRIGRLSEREKLRRRGYAEKARNRFLPTAGKFPGADYPLAVIQIDHTPADIILVDDVHRKPIGRPWITLAIDVFSRMVTGYYLSFDPPSEASVAMCVAHSILPKEDWLALHNVDAQWPVWGLPKKIHVDNGADFRSNNFQKSCLQYAINLEFRPVKQPRYGGHIERLLGTVLREIHDLPGTTFSSVKERDGYDSEKRAVMTKSEFEEWLVGLICKIYHGRKHSALMMSPLRKWEIGVLGNGDVLGVGMQPRPTDRHTVLLDFLPSFHRTVQTFGTTVDNVEYYSEALRPWINAVNAETGKKQKFIFRRDPRDISALWFYDPALKQYFKVPYADLSLPSMSIWEYAQVTAQIKKDGSDGSDPAQILRAVGELRTKVDKASENTKIARRQAQRRKEHERKISPADPLRAKSVSAPTAPEPTLARPILEALSGDVTEFGEIE</sequence>
<gene>
    <name evidence="3" type="ORF">PCA31118_01645</name>
</gene>
<organism evidence="3 4">
    <name type="scientific">Pandoraea captiosa</name>
    <dbReference type="NCBI Taxonomy" id="2508302"/>
    <lineage>
        <taxon>Bacteria</taxon>
        <taxon>Pseudomonadati</taxon>
        <taxon>Pseudomonadota</taxon>
        <taxon>Betaproteobacteria</taxon>
        <taxon>Burkholderiales</taxon>
        <taxon>Burkholderiaceae</taxon>
        <taxon>Pandoraea</taxon>
    </lineage>
</organism>
<evidence type="ECO:0000313" key="4">
    <source>
        <dbReference type="Proteomes" id="UP000414136"/>
    </source>
</evidence>
<feature type="compositionally biased region" description="Basic and acidic residues" evidence="1">
    <location>
        <begin position="597"/>
        <end position="606"/>
    </location>
</feature>
<dbReference type="SUPFAM" id="SSF53098">
    <property type="entry name" value="Ribonuclease H-like"/>
    <property type="match status" value="1"/>
</dbReference>
<feature type="region of interest" description="Disordered" evidence="1">
    <location>
        <begin position="585"/>
        <end position="630"/>
    </location>
</feature>
<dbReference type="InterPro" id="IPR001584">
    <property type="entry name" value="Integrase_cat-core"/>
</dbReference>
<evidence type="ECO:0000313" key="3">
    <source>
        <dbReference type="EMBL" id="VVE64557.1"/>
    </source>
</evidence>
<dbReference type="GO" id="GO:0015074">
    <property type="term" value="P:DNA integration"/>
    <property type="evidence" value="ECO:0007669"/>
    <property type="project" value="InterPro"/>
</dbReference>
<keyword evidence="4" id="KW-1185">Reference proteome</keyword>
<dbReference type="InterPro" id="IPR012337">
    <property type="entry name" value="RNaseH-like_sf"/>
</dbReference>